<reference evidence="2" key="1">
    <citation type="journal article" date="2019" name="Int. J. Syst. Evol. Microbiol.">
        <title>The Global Catalogue of Microorganisms (GCM) 10K type strain sequencing project: providing services to taxonomists for standard genome sequencing and annotation.</title>
        <authorList>
            <consortium name="The Broad Institute Genomics Platform"/>
            <consortium name="The Broad Institute Genome Sequencing Center for Infectious Disease"/>
            <person name="Wu L."/>
            <person name="Ma J."/>
        </authorList>
    </citation>
    <scope>NUCLEOTIDE SEQUENCE [LARGE SCALE GENOMIC DNA]</scope>
    <source>
        <strain evidence="2">CECT 7226</strain>
    </source>
</reference>
<protein>
    <submittedName>
        <fullName evidence="1">Uncharacterized protein</fullName>
    </submittedName>
</protein>
<accession>A0ABT8CPG2</accession>
<name>A0ABT8CPG2_9VIBR</name>
<sequence length="51" mass="5410">MTGFVHNRSRPGSGPTLGNVGQILTDLSAPNQADTLWGISVLHTPSAHLWT</sequence>
<organism evidence="1 2">
    <name type="scientific">Vibrio artabrorum</name>
    <dbReference type="NCBI Taxonomy" id="446374"/>
    <lineage>
        <taxon>Bacteria</taxon>
        <taxon>Pseudomonadati</taxon>
        <taxon>Pseudomonadota</taxon>
        <taxon>Gammaproteobacteria</taxon>
        <taxon>Vibrionales</taxon>
        <taxon>Vibrionaceae</taxon>
        <taxon>Vibrio</taxon>
    </lineage>
</organism>
<evidence type="ECO:0000313" key="2">
    <source>
        <dbReference type="Proteomes" id="UP001223712"/>
    </source>
</evidence>
<evidence type="ECO:0000313" key="1">
    <source>
        <dbReference type="EMBL" id="MDN3702661.1"/>
    </source>
</evidence>
<proteinExistence type="predicted"/>
<keyword evidence="2" id="KW-1185">Reference proteome</keyword>
<dbReference type="EMBL" id="JAUFQY010000002">
    <property type="protein sequence ID" value="MDN3702661.1"/>
    <property type="molecule type" value="Genomic_DNA"/>
</dbReference>
<dbReference type="RefSeq" id="WP_290334995.1">
    <property type="nucleotide sequence ID" value="NZ_JAUFQY010000002.1"/>
</dbReference>
<gene>
    <name evidence="1" type="ORF">QWY96_20275</name>
</gene>
<dbReference type="Proteomes" id="UP001223712">
    <property type="component" value="Unassembled WGS sequence"/>
</dbReference>
<comment type="caution">
    <text evidence="1">The sequence shown here is derived from an EMBL/GenBank/DDBJ whole genome shotgun (WGS) entry which is preliminary data.</text>
</comment>